<dbReference type="Gene3D" id="3.30.40.10">
    <property type="entry name" value="Zinc/RING finger domain, C3HC4 (zinc finger)"/>
    <property type="match status" value="1"/>
</dbReference>
<organism evidence="6 7">
    <name type="scientific">Laetiporus sulphureus 93-53</name>
    <dbReference type="NCBI Taxonomy" id="1314785"/>
    <lineage>
        <taxon>Eukaryota</taxon>
        <taxon>Fungi</taxon>
        <taxon>Dikarya</taxon>
        <taxon>Basidiomycota</taxon>
        <taxon>Agaricomycotina</taxon>
        <taxon>Agaricomycetes</taxon>
        <taxon>Polyporales</taxon>
        <taxon>Laetiporus</taxon>
    </lineage>
</organism>
<dbReference type="InterPro" id="IPR013083">
    <property type="entry name" value="Znf_RING/FYVE/PHD"/>
</dbReference>
<dbReference type="OrthoDB" id="8062037at2759"/>
<feature type="compositionally biased region" description="Low complexity" evidence="4">
    <location>
        <begin position="416"/>
        <end position="450"/>
    </location>
</feature>
<evidence type="ECO:0000256" key="4">
    <source>
        <dbReference type="SAM" id="MobiDB-lite"/>
    </source>
</evidence>
<dbReference type="Pfam" id="PF13639">
    <property type="entry name" value="zf-RING_2"/>
    <property type="match status" value="1"/>
</dbReference>
<feature type="compositionally biased region" description="Acidic residues" evidence="4">
    <location>
        <begin position="381"/>
        <end position="393"/>
    </location>
</feature>
<reference evidence="6 7" key="1">
    <citation type="journal article" date="2016" name="Mol. Biol. Evol.">
        <title>Comparative Genomics of Early-Diverging Mushroom-Forming Fungi Provides Insights into the Origins of Lignocellulose Decay Capabilities.</title>
        <authorList>
            <person name="Nagy L.G."/>
            <person name="Riley R."/>
            <person name="Tritt A."/>
            <person name="Adam C."/>
            <person name="Daum C."/>
            <person name="Floudas D."/>
            <person name="Sun H."/>
            <person name="Yadav J.S."/>
            <person name="Pangilinan J."/>
            <person name="Larsson K.H."/>
            <person name="Matsuura K."/>
            <person name="Barry K."/>
            <person name="Labutti K."/>
            <person name="Kuo R."/>
            <person name="Ohm R.A."/>
            <person name="Bhattacharya S.S."/>
            <person name="Shirouzu T."/>
            <person name="Yoshinaga Y."/>
            <person name="Martin F.M."/>
            <person name="Grigoriev I.V."/>
            <person name="Hibbett D.S."/>
        </authorList>
    </citation>
    <scope>NUCLEOTIDE SEQUENCE [LARGE SCALE GENOMIC DNA]</scope>
    <source>
        <strain evidence="6 7">93-53</strain>
    </source>
</reference>
<proteinExistence type="predicted"/>
<feature type="compositionally biased region" description="Low complexity" evidence="4">
    <location>
        <begin position="92"/>
        <end position="101"/>
    </location>
</feature>
<evidence type="ECO:0000256" key="2">
    <source>
        <dbReference type="ARBA" id="ARBA00022771"/>
    </source>
</evidence>
<dbReference type="GO" id="GO:0005737">
    <property type="term" value="C:cytoplasm"/>
    <property type="evidence" value="ECO:0007669"/>
    <property type="project" value="TreeGrafter"/>
</dbReference>
<dbReference type="PANTHER" id="PTHR15710:SF243">
    <property type="entry name" value="E3 UBIQUITIN-PROTEIN LIGASE PRAJA-2 ISOFORM X1"/>
    <property type="match status" value="1"/>
</dbReference>
<evidence type="ECO:0000256" key="1">
    <source>
        <dbReference type="ARBA" id="ARBA00022723"/>
    </source>
</evidence>
<evidence type="ECO:0000259" key="5">
    <source>
        <dbReference type="Pfam" id="PF13639"/>
    </source>
</evidence>
<protein>
    <recommendedName>
        <fullName evidence="5">RING-type domain-containing protein</fullName>
    </recommendedName>
</protein>
<feature type="compositionally biased region" description="Basic and acidic residues" evidence="4">
    <location>
        <begin position="49"/>
        <end position="60"/>
    </location>
</feature>
<feature type="compositionally biased region" description="Basic and acidic residues" evidence="4">
    <location>
        <begin position="79"/>
        <end position="90"/>
    </location>
</feature>
<dbReference type="GO" id="GO:0008270">
    <property type="term" value="F:zinc ion binding"/>
    <property type="evidence" value="ECO:0007669"/>
    <property type="project" value="UniProtKB-KW"/>
</dbReference>
<dbReference type="EMBL" id="KV427612">
    <property type="protein sequence ID" value="KZT09157.1"/>
    <property type="molecule type" value="Genomic_DNA"/>
</dbReference>
<keyword evidence="7" id="KW-1185">Reference proteome</keyword>
<dbReference type="GeneID" id="63825326"/>
<gene>
    <name evidence="6" type="ORF">LAESUDRAFT_722882</name>
</gene>
<evidence type="ECO:0000313" key="7">
    <source>
        <dbReference type="Proteomes" id="UP000076871"/>
    </source>
</evidence>
<dbReference type="Proteomes" id="UP000076871">
    <property type="component" value="Unassembled WGS sequence"/>
</dbReference>
<feature type="compositionally biased region" description="Low complexity" evidence="4">
    <location>
        <begin position="67"/>
        <end position="78"/>
    </location>
</feature>
<dbReference type="AlphaFoldDB" id="A0A165FLN8"/>
<dbReference type="RefSeq" id="XP_040766897.1">
    <property type="nucleotide sequence ID" value="XM_040908297.1"/>
</dbReference>
<feature type="region of interest" description="Disordered" evidence="4">
    <location>
        <begin position="363"/>
        <end position="458"/>
    </location>
</feature>
<feature type="region of interest" description="Disordered" evidence="4">
    <location>
        <begin position="22"/>
        <end position="115"/>
    </location>
</feature>
<sequence length="529" mass="58164">MDLAWNTLSGFAASTRDVIEQPVLAAGQPASPTVQGDHDHAPQSVAEPLRSEEGHDHSVESDEDDGSPSLASDSISDSDVGRDDGGEHSDTSMPSLQSVSDSSDDDISDSEGTIQVRQVQRQGVLLGEDVSRDTAAYARFMSVDEDGEDEDDEDYDDEDDWIDDEEEILQSQLLPEFDVNLRPQDLLDLLLTPRRQAIDNDPMRAEILLKGLEVVPEEIVRRYEKLRSGIEDDNDGCAVCRDAFLQDCSEETPLDKHDGTAQTGALCEQPPPHSAPGFILVFPCPGRHLFHRDCLAPWLARKTTCPSCRFDIDPDSLTLNIVSFGSSPPDGRADTLQTRMKWEPPKVAKLEEWLEQEEYARAHGTSARHMSYTQCPIGPQYEDEAHADDEGESEDGRDGPLDNSRTHPFSQHSRESTSVAHSSQSARSSSRRVVGSLSSAPYSTTTRTTSPPRPHNSARASQLMALLEANAPSHVSAMDMHDAVYENMLSGVLRLARSHILTGPPTMPLSFTQHQDHGPESDEEPPPLE</sequence>
<dbReference type="InParanoid" id="A0A165FLN8"/>
<dbReference type="InterPro" id="IPR001841">
    <property type="entry name" value="Znf_RING"/>
</dbReference>
<dbReference type="SUPFAM" id="SSF57850">
    <property type="entry name" value="RING/U-box"/>
    <property type="match status" value="1"/>
</dbReference>
<keyword evidence="2" id="KW-0863">Zinc-finger</keyword>
<feature type="domain" description="RING-type" evidence="5">
    <location>
        <begin position="281"/>
        <end position="309"/>
    </location>
</feature>
<feature type="region of interest" description="Disordered" evidence="4">
    <location>
        <begin position="509"/>
        <end position="529"/>
    </location>
</feature>
<keyword evidence="1" id="KW-0479">Metal-binding</keyword>
<evidence type="ECO:0000313" key="6">
    <source>
        <dbReference type="EMBL" id="KZT09157.1"/>
    </source>
</evidence>
<evidence type="ECO:0000256" key="3">
    <source>
        <dbReference type="ARBA" id="ARBA00022833"/>
    </source>
</evidence>
<dbReference type="PANTHER" id="PTHR15710">
    <property type="entry name" value="E3 UBIQUITIN-PROTEIN LIGASE PRAJA"/>
    <property type="match status" value="1"/>
</dbReference>
<name>A0A165FLN8_9APHY</name>
<dbReference type="GO" id="GO:0061630">
    <property type="term" value="F:ubiquitin protein ligase activity"/>
    <property type="evidence" value="ECO:0007669"/>
    <property type="project" value="TreeGrafter"/>
</dbReference>
<dbReference type="GO" id="GO:0016567">
    <property type="term" value="P:protein ubiquitination"/>
    <property type="evidence" value="ECO:0007669"/>
    <property type="project" value="TreeGrafter"/>
</dbReference>
<keyword evidence="3" id="KW-0862">Zinc</keyword>
<accession>A0A165FLN8</accession>
<dbReference type="STRING" id="1314785.A0A165FLN8"/>